<dbReference type="PANTHER" id="PTHR34988">
    <property type="entry name" value="PROTEIN, PUTATIVE-RELATED"/>
    <property type="match status" value="1"/>
</dbReference>
<dbReference type="InterPro" id="IPR005175">
    <property type="entry name" value="PPC_dom"/>
</dbReference>
<accession>A0A087M3E0</accession>
<sequence length="147" mass="15614">MRSKIIHEANGERTFAVILETGDEVMASLNAFAIENNLNAANFRAIGALSRATLAFFDWDQKEYLPIPVHEQVEVASLIGDIAMGPDGKPAVHAHAVLGKSSGAAVAGHLQAATVRPTLEIILTESPGHLRKRFDPANGIALVDPGL</sequence>
<dbReference type="PIRSF" id="PIRSF016702">
    <property type="entry name" value="DNA_bp_PD1"/>
    <property type="match status" value="1"/>
</dbReference>
<evidence type="ECO:0000259" key="1">
    <source>
        <dbReference type="PROSITE" id="PS51742"/>
    </source>
</evidence>
<dbReference type="PROSITE" id="PS51742">
    <property type="entry name" value="PPC"/>
    <property type="match status" value="1"/>
</dbReference>
<dbReference type="InterPro" id="IPR025707">
    <property type="entry name" value="DNA_bp_PD1"/>
</dbReference>
<feature type="domain" description="PPC" evidence="1">
    <location>
        <begin position="9"/>
        <end position="146"/>
    </location>
</feature>
<evidence type="ECO:0000313" key="3">
    <source>
        <dbReference type="Proteomes" id="UP000028981"/>
    </source>
</evidence>
<name>A0A087M3E0_9HYPH</name>
<organism evidence="2 3">
    <name type="scientific">Devosia riboflavina</name>
    <dbReference type="NCBI Taxonomy" id="46914"/>
    <lineage>
        <taxon>Bacteria</taxon>
        <taxon>Pseudomonadati</taxon>
        <taxon>Pseudomonadota</taxon>
        <taxon>Alphaproteobacteria</taxon>
        <taxon>Hyphomicrobiales</taxon>
        <taxon>Devosiaceae</taxon>
        <taxon>Devosia</taxon>
    </lineage>
</organism>
<dbReference type="Pfam" id="PF03479">
    <property type="entry name" value="PCC"/>
    <property type="match status" value="1"/>
</dbReference>
<dbReference type="OrthoDB" id="9798999at2"/>
<dbReference type="SUPFAM" id="SSF117856">
    <property type="entry name" value="AF0104/ALDC/Ptd012-like"/>
    <property type="match status" value="1"/>
</dbReference>
<dbReference type="AlphaFoldDB" id="A0A087M3E0"/>
<dbReference type="EMBL" id="JQGC01000006">
    <property type="protein sequence ID" value="KFL31393.1"/>
    <property type="molecule type" value="Genomic_DNA"/>
</dbReference>
<comment type="caution">
    <text evidence="2">The sequence shown here is derived from an EMBL/GenBank/DDBJ whole genome shotgun (WGS) entry which is preliminary data.</text>
</comment>
<evidence type="ECO:0000313" key="2">
    <source>
        <dbReference type="EMBL" id="KFL31393.1"/>
    </source>
</evidence>
<dbReference type="Proteomes" id="UP000028981">
    <property type="component" value="Unassembled WGS sequence"/>
</dbReference>
<protein>
    <recommendedName>
        <fullName evidence="1">PPC domain-containing protein</fullName>
    </recommendedName>
</protein>
<dbReference type="CDD" id="cd11378">
    <property type="entry name" value="DUF296"/>
    <property type="match status" value="1"/>
</dbReference>
<reference evidence="2 3" key="1">
    <citation type="submission" date="2014-08" db="EMBL/GenBank/DDBJ databases">
        <authorList>
            <person name="Hassan Y.I."/>
            <person name="Lepp D."/>
            <person name="Zhou T."/>
        </authorList>
    </citation>
    <scope>NUCLEOTIDE SEQUENCE [LARGE SCALE GENOMIC DNA]</scope>
    <source>
        <strain evidence="2 3">IFO13584</strain>
    </source>
</reference>
<proteinExistence type="predicted"/>
<gene>
    <name evidence="2" type="ORF">JP75_07450</name>
</gene>
<keyword evidence="3" id="KW-1185">Reference proteome</keyword>
<dbReference type="PANTHER" id="PTHR34988:SF1">
    <property type="entry name" value="DNA-BINDING PROTEIN"/>
    <property type="match status" value="1"/>
</dbReference>
<dbReference type="Gene3D" id="3.30.1330.80">
    <property type="entry name" value="Hypothetical protein, similar to alpha- acetolactate decarboxylase, domain 2"/>
    <property type="match status" value="1"/>
</dbReference>
<dbReference type="RefSeq" id="WP_035081846.1">
    <property type="nucleotide sequence ID" value="NZ_JQGC01000006.1"/>
</dbReference>
<dbReference type="STRING" id="46914.JP75_07450"/>